<dbReference type="EMBL" id="AVFL01000033">
    <property type="protein sequence ID" value="EWY36966.1"/>
    <property type="molecule type" value="Genomic_DNA"/>
</dbReference>
<dbReference type="InterPro" id="IPR003439">
    <property type="entry name" value="ABC_transporter-like_ATP-bd"/>
</dbReference>
<dbReference type="InterPro" id="IPR003593">
    <property type="entry name" value="AAA+_ATPase"/>
</dbReference>
<dbReference type="GO" id="GO:0005886">
    <property type="term" value="C:plasma membrane"/>
    <property type="evidence" value="ECO:0007669"/>
    <property type="project" value="UniProtKB-SubCell"/>
</dbReference>
<feature type="domain" description="ABC transporter" evidence="8">
    <location>
        <begin position="357"/>
        <end position="597"/>
    </location>
</feature>
<dbReference type="SUPFAM" id="SSF52540">
    <property type="entry name" value="P-loop containing nucleoside triphosphate hydrolases"/>
    <property type="match status" value="1"/>
</dbReference>
<dbReference type="InterPro" id="IPR036640">
    <property type="entry name" value="ABC1_TM_sf"/>
</dbReference>
<evidence type="ECO:0000256" key="2">
    <source>
        <dbReference type="ARBA" id="ARBA00022692"/>
    </source>
</evidence>
<feature type="domain" description="ABC transmembrane type-1" evidence="9">
    <location>
        <begin position="41"/>
        <end position="326"/>
    </location>
</feature>
<reference evidence="10 11" key="1">
    <citation type="submission" date="2013-08" db="EMBL/GenBank/DDBJ databases">
        <title>The genome sequence of Skermanella stibiiresistens.</title>
        <authorList>
            <person name="Zhu W."/>
            <person name="Wang G."/>
        </authorList>
    </citation>
    <scope>NUCLEOTIDE SEQUENCE [LARGE SCALE GENOMIC DNA]</scope>
    <source>
        <strain evidence="10 11">SB22</strain>
    </source>
</reference>
<dbReference type="InterPro" id="IPR017871">
    <property type="entry name" value="ABC_transporter-like_CS"/>
</dbReference>
<dbReference type="STRING" id="1385369.N825_22910"/>
<evidence type="ECO:0000256" key="5">
    <source>
        <dbReference type="ARBA" id="ARBA00022989"/>
    </source>
</evidence>
<keyword evidence="4" id="KW-0067">ATP-binding</keyword>
<dbReference type="PROSITE" id="PS50893">
    <property type="entry name" value="ABC_TRANSPORTER_2"/>
    <property type="match status" value="1"/>
</dbReference>
<evidence type="ECO:0000259" key="9">
    <source>
        <dbReference type="PROSITE" id="PS50929"/>
    </source>
</evidence>
<dbReference type="PROSITE" id="PS00211">
    <property type="entry name" value="ABC_TRANSPORTER_1"/>
    <property type="match status" value="1"/>
</dbReference>
<organism evidence="10 11">
    <name type="scientific">Skermanella stibiiresistens SB22</name>
    <dbReference type="NCBI Taxonomy" id="1385369"/>
    <lineage>
        <taxon>Bacteria</taxon>
        <taxon>Pseudomonadati</taxon>
        <taxon>Pseudomonadota</taxon>
        <taxon>Alphaproteobacteria</taxon>
        <taxon>Rhodospirillales</taxon>
        <taxon>Azospirillaceae</taxon>
        <taxon>Skermanella</taxon>
    </lineage>
</organism>
<keyword evidence="2 7" id="KW-0812">Transmembrane</keyword>
<dbReference type="InterPro" id="IPR011527">
    <property type="entry name" value="ABC1_TM_dom"/>
</dbReference>
<dbReference type="GO" id="GO:0015421">
    <property type="term" value="F:ABC-type oligopeptide transporter activity"/>
    <property type="evidence" value="ECO:0007669"/>
    <property type="project" value="TreeGrafter"/>
</dbReference>
<dbReference type="PANTHER" id="PTHR43394">
    <property type="entry name" value="ATP-DEPENDENT PERMEASE MDL1, MITOCHONDRIAL"/>
    <property type="match status" value="1"/>
</dbReference>
<dbReference type="AlphaFoldDB" id="W9GWD8"/>
<feature type="transmembrane region" description="Helical" evidence="7">
    <location>
        <begin position="39"/>
        <end position="61"/>
    </location>
</feature>
<comment type="caution">
    <text evidence="10">The sequence shown here is derived from an EMBL/GenBank/DDBJ whole genome shotgun (WGS) entry which is preliminary data.</text>
</comment>
<sequence>MGSTDVGGRPRAASGSGSGLGLGKLYGALWRHAEGGRHLVVAFVVLLVAAQTARLAIPYFFGNAVNDLQKGGNEGVPQAAVDMLWMLGFSILGWALHGPGRVIERFTALRIRERFVDVLYRKLMSLPMGWHESHHTGDTIQRIGKADAALFDFSQNQFLYLQSVVGLIGPVVALCAISGVTGAVAMVGYAALGVILYHLDRAMARLADDENRAGRRYSAELVDSLGNVSTVMTLRLQDAMRVALTRRLREMFAPIRRSVLINEAKWCTLDLVGNVFRLGLVALYVWLLWREGAAIMVGTAVMVYQYSQQIGDTVGTIANHWQGVVRAHVDLGGADEILDAPSRSGLTGAIEPDWRAIAIGGLTFRHPNHRSPTLDPKPTLDDIAIGLRRGSRIALVGESGSGKSSLMRVLSGLYDADRIGIAVDGVPHPDLAGLGAISTLIPQDPEIFENTVAYNITMGLDYSAAEIQRACDLACLTPIVDRMPLGLDTVIVERGGNLSGGQKQRLALARGILAAKRSSLIMLDEPTSSLDPATEARVYANLMAEFPEACLVSSIHRLHLLTRFDTIVFMRDGQIADAGTLDELIARQPRFREMWREVTRSEQRDALAAGT</sequence>
<protein>
    <recommendedName>
        <fullName evidence="12">ABC transporter</fullName>
    </recommendedName>
</protein>
<dbReference type="OrthoDB" id="9806127at2"/>
<dbReference type="GO" id="GO:0016887">
    <property type="term" value="F:ATP hydrolysis activity"/>
    <property type="evidence" value="ECO:0007669"/>
    <property type="project" value="InterPro"/>
</dbReference>
<dbReference type="Gene3D" id="3.40.50.300">
    <property type="entry name" value="P-loop containing nucleotide triphosphate hydrolases"/>
    <property type="match status" value="1"/>
</dbReference>
<dbReference type="SMART" id="SM00382">
    <property type="entry name" value="AAA"/>
    <property type="match status" value="1"/>
</dbReference>
<keyword evidence="11" id="KW-1185">Reference proteome</keyword>
<dbReference type="SUPFAM" id="SSF90123">
    <property type="entry name" value="ABC transporter transmembrane region"/>
    <property type="match status" value="1"/>
</dbReference>
<evidence type="ECO:0000256" key="7">
    <source>
        <dbReference type="SAM" id="Phobius"/>
    </source>
</evidence>
<dbReference type="RefSeq" id="WP_051513524.1">
    <property type="nucleotide sequence ID" value="NZ_AVFL01000033.1"/>
</dbReference>
<comment type="subcellular location">
    <subcellularLocation>
        <location evidence="1">Cell membrane</location>
        <topology evidence="1">Multi-pass membrane protein</topology>
    </subcellularLocation>
</comment>
<keyword evidence="3" id="KW-0547">Nucleotide-binding</keyword>
<evidence type="ECO:0000256" key="1">
    <source>
        <dbReference type="ARBA" id="ARBA00004651"/>
    </source>
</evidence>
<dbReference type="Pfam" id="PF00664">
    <property type="entry name" value="ABC_membrane"/>
    <property type="match status" value="1"/>
</dbReference>
<evidence type="ECO:0000313" key="11">
    <source>
        <dbReference type="Proteomes" id="UP000019486"/>
    </source>
</evidence>
<proteinExistence type="predicted"/>
<feature type="transmembrane region" description="Helical" evidence="7">
    <location>
        <begin position="167"/>
        <end position="197"/>
    </location>
</feature>
<dbReference type="Gene3D" id="1.20.1560.10">
    <property type="entry name" value="ABC transporter type 1, transmembrane domain"/>
    <property type="match status" value="1"/>
</dbReference>
<keyword evidence="6 7" id="KW-0472">Membrane</keyword>
<evidence type="ECO:0000256" key="4">
    <source>
        <dbReference type="ARBA" id="ARBA00022840"/>
    </source>
</evidence>
<dbReference type="InterPro" id="IPR039421">
    <property type="entry name" value="Type_1_exporter"/>
</dbReference>
<evidence type="ECO:0000313" key="10">
    <source>
        <dbReference type="EMBL" id="EWY36966.1"/>
    </source>
</evidence>
<dbReference type="PANTHER" id="PTHR43394:SF1">
    <property type="entry name" value="ATP-BINDING CASSETTE SUB-FAMILY B MEMBER 10, MITOCHONDRIAL"/>
    <property type="match status" value="1"/>
</dbReference>
<evidence type="ECO:0000256" key="3">
    <source>
        <dbReference type="ARBA" id="ARBA00022741"/>
    </source>
</evidence>
<dbReference type="Pfam" id="PF00005">
    <property type="entry name" value="ABC_tran"/>
    <property type="match status" value="1"/>
</dbReference>
<evidence type="ECO:0008006" key="12">
    <source>
        <dbReference type="Google" id="ProtNLM"/>
    </source>
</evidence>
<evidence type="ECO:0000259" key="8">
    <source>
        <dbReference type="PROSITE" id="PS50893"/>
    </source>
</evidence>
<keyword evidence="5 7" id="KW-1133">Transmembrane helix</keyword>
<name>W9GWD8_9PROT</name>
<dbReference type="PROSITE" id="PS50929">
    <property type="entry name" value="ABC_TM1F"/>
    <property type="match status" value="1"/>
</dbReference>
<accession>W9GWD8</accession>
<gene>
    <name evidence="10" type="ORF">N825_22910</name>
</gene>
<dbReference type="InterPro" id="IPR027417">
    <property type="entry name" value="P-loop_NTPase"/>
</dbReference>
<dbReference type="Proteomes" id="UP000019486">
    <property type="component" value="Unassembled WGS sequence"/>
</dbReference>
<evidence type="ECO:0000256" key="6">
    <source>
        <dbReference type="ARBA" id="ARBA00023136"/>
    </source>
</evidence>
<dbReference type="GO" id="GO:0005524">
    <property type="term" value="F:ATP binding"/>
    <property type="evidence" value="ECO:0007669"/>
    <property type="project" value="UniProtKB-KW"/>
</dbReference>